<protein>
    <submittedName>
        <fullName evidence="1">Uncharacterized protein</fullName>
    </submittedName>
</protein>
<dbReference type="Proteomes" id="UP000499080">
    <property type="component" value="Unassembled WGS sequence"/>
</dbReference>
<dbReference type="PANTHER" id="PTHR47326">
    <property type="entry name" value="TRANSPOSABLE ELEMENT TC3 TRANSPOSASE-LIKE PROTEIN"/>
    <property type="match status" value="1"/>
</dbReference>
<name>A0A4Y2N8N7_ARAVE</name>
<dbReference type="EMBL" id="BGPR01008629">
    <property type="protein sequence ID" value="GBN35044.1"/>
    <property type="molecule type" value="Genomic_DNA"/>
</dbReference>
<accession>A0A4Y2N8N7</accession>
<proteinExistence type="predicted"/>
<gene>
    <name evidence="1" type="ORF">AVEN_84179_1</name>
</gene>
<dbReference type="GO" id="GO:0003676">
    <property type="term" value="F:nucleic acid binding"/>
    <property type="evidence" value="ECO:0007669"/>
    <property type="project" value="InterPro"/>
</dbReference>
<sequence length="110" mass="12781">MWTEEAHFCLNGHVNILNCRIWAAENPHTIQEQPLHSDNVTVWCGFMATFIIGPYFFEEITANGIQTCYVAGQRYRDTLKDFVIPQLQHRECIQDIIFMQDGALLTLFVM</sequence>
<comment type="caution">
    <text evidence="1">The sequence shown here is derived from an EMBL/GenBank/DDBJ whole genome shotgun (WGS) entry which is preliminary data.</text>
</comment>
<evidence type="ECO:0000313" key="1">
    <source>
        <dbReference type="EMBL" id="GBN35044.1"/>
    </source>
</evidence>
<organism evidence="1 2">
    <name type="scientific">Araneus ventricosus</name>
    <name type="common">Orbweaver spider</name>
    <name type="synonym">Epeira ventricosa</name>
    <dbReference type="NCBI Taxonomy" id="182803"/>
    <lineage>
        <taxon>Eukaryota</taxon>
        <taxon>Metazoa</taxon>
        <taxon>Ecdysozoa</taxon>
        <taxon>Arthropoda</taxon>
        <taxon>Chelicerata</taxon>
        <taxon>Arachnida</taxon>
        <taxon>Araneae</taxon>
        <taxon>Araneomorphae</taxon>
        <taxon>Entelegynae</taxon>
        <taxon>Araneoidea</taxon>
        <taxon>Araneidae</taxon>
        <taxon>Araneus</taxon>
    </lineage>
</organism>
<dbReference type="Gene3D" id="3.30.420.10">
    <property type="entry name" value="Ribonuclease H-like superfamily/Ribonuclease H"/>
    <property type="match status" value="1"/>
</dbReference>
<dbReference type="AlphaFoldDB" id="A0A4Y2N8N7"/>
<keyword evidence="2" id="KW-1185">Reference proteome</keyword>
<reference evidence="1 2" key="1">
    <citation type="journal article" date="2019" name="Sci. Rep.">
        <title>Orb-weaving spider Araneus ventricosus genome elucidates the spidroin gene catalogue.</title>
        <authorList>
            <person name="Kono N."/>
            <person name="Nakamura H."/>
            <person name="Ohtoshi R."/>
            <person name="Moran D.A.P."/>
            <person name="Shinohara A."/>
            <person name="Yoshida Y."/>
            <person name="Fujiwara M."/>
            <person name="Mori M."/>
            <person name="Tomita M."/>
            <person name="Arakawa K."/>
        </authorList>
    </citation>
    <scope>NUCLEOTIDE SEQUENCE [LARGE SCALE GENOMIC DNA]</scope>
</reference>
<dbReference type="InterPro" id="IPR036397">
    <property type="entry name" value="RNaseH_sf"/>
</dbReference>
<dbReference type="OrthoDB" id="6432521at2759"/>
<evidence type="ECO:0000313" key="2">
    <source>
        <dbReference type="Proteomes" id="UP000499080"/>
    </source>
</evidence>
<dbReference type="PANTHER" id="PTHR47326:SF1">
    <property type="entry name" value="HTH PSQ-TYPE DOMAIN-CONTAINING PROTEIN"/>
    <property type="match status" value="1"/>
</dbReference>